<name>A0A919SDD8_9ACTN</name>
<keyword evidence="3" id="KW-1185">Reference proteome</keyword>
<dbReference type="Proteomes" id="UP000681340">
    <property type="component" value="Unassembled WGS sequence"/>
</dbReference>
<dbReference type="AlphaFoldDB" id="A0A919SDD8"/>
<protein>
    <submittedName>
        <fullName evidence="2">Uncharacterized protein</fullName>
    </submittedName>
</protein>
<dbReference type="RefSeq" id="WP_212989742.1">
    <property type="nucleotide sequence ID" value="NZ_BAABEA010000039.1"/>
</dbReference>
<feature type="region of interest" description="Disordered" evidence="1">
    <location>
        <begin position="1"/>
        <end position="21"/>
    </location>
</feature>
<organism evidence="2 3">
    <name type="scientific">Actinoplanes auranticolor</name>
    <dbReference type="NCBI Taxonomy" id="47988"/>
    <lineage>
        <taxon>Bacteria</taxon>
        <taxon>Bacillati</taxon>
        <taxon>Actinomycetota</taxon>
        <taxon>Actinomycetes</taxon>
        <taxon>Micromonosporales</taxon>
        <taxon>Micromonosporaceae</taxon>
        <taxon>Actinoplanes</taxon>
    </lineage>
</organism>
<comment type="caution">
    <text evidence="2">The sequence shown here is derived from an EMBL/GenBank/DDBJ whole genome shotgun (WGS) entry which is preliminary data.</text>
</comment>
<evidence type="ECO:0000313" key="2">
    <source>
        <dbReference type="EMBL" id="GIM69756.1"/>
    </source>
</evidence>
<accession>A0A919SDD8</accession>
<evidence type="ECO:0000313" key="3">
    <source>
        <dbReference type="Proteomes" id="UP000681340"/>
    </source>
</evidence>
<proteinExistence type="predicted"/>
<dbReference type="EMBL" id="BOQL01000028">
    <property type="protein sequence ID" value="GIM69756.1"/>
    <property type="molecule type" value="Genomic_DNA"/>
</dbReference>
<evidence type="ECO:0000256" key="1">
    <source>
        <dbReference type="SAM" id="MobiDB-lite"/>
    </source>
</evidence>
<sequence>MSAPTAASSAARMTEDEAEQWRQRLRERSEVALHRRSERTAARQLAARRRAHGLIDRRAARLARGRTYAFEPDLDCTQ</sequence>
<gene>
    <name evidence="2" type="ORF">Aau02nite_37590</name>
</gene>
<reference evidence="2" key="1">
    <citation type="submission" date="2021-03" db="EMBL/GenBank/DDBJ databases">
        <title>Whole genome shotgun sequence of Actinoplanes auranticolor NBRC 12245.</title>
        <authorList>
            <person name="Komaki H."/>
            <person name="Tamura T."/>
        </authorList>
    </citation>
    <scope>NUCLEOTIDE SEQUENCE</scope>
    <source>
        <strain evidence="2">NBRC 12245</strain>
    </source>
</reference>